<comment type="caution">
    <text evidence="1">The sequence shown here is derived from an EMBL/GenBank/DDBJ whole genome shotgun (WGS) entry which is preliminary data.</text>
</comment>
<gene>
    <name evidence="1" type="ORF">QYM36_014284</name>
</gene>
<dbReference type="EMBL" id="JAVRJZ010000018">
    <property type="protein sequence ID" value="KAK2708632.1"/>
    <property type="molecule type" value="Genomic_DNA"/>
</dbReference>
<dbReference type="PANTHER" id="PTHR13223">
    <property type="entry name" value="ACIDIC FIBROBLAST GROWTH FACTOR INTRACELLULAR BINDING PROTEIN"/>
    <property type="match status" value="1"/>
</dbReference>
<dbReference type="Proteomes" id="UP001187531">
    <property type="component" value="Unassembled WGS sequence"/>
</dbReference>
<keyword evidence="2" id="KW-1185">Reference proteome</keyword>
<dbReference type="Pfam" id="PF05427">
    <property type="entry name" value="FIBP"/>
    <property type="match status" value="1"/>
</dbReference>
<evidence type="ECO:0000313" key="1">
    <source>
        <dbReference type="EMBL" id="KAK2708632.1"/>
    </source>
</evidence>
<evidence type="ECO:0000313" key="2">
    <source>
        <dbReference type="Proteomes" id="UP001187531"/>
    </source>
</evidence>
<evidence type="ECO:0008006" key="3">
    <source>
        <dbReference type="Google" id="ProtNLM"/>
    </source>
</evidence>
<dbReference type="AlphaFoldDB" id="A0AA88HN92"/>
<proteinExistence type="predicted"/>
<accession>A0AA88HN92</accession>
<dbReference type="InterPro" id="IPR008614">
    <property type="entry name" value="FIBP"/>
</dbReference>
<dbReference type="PANTHER" id="PTHR13223:SF2">
    <property type="entry name" value="ACIDIC FIBROBLAST GROWTH FACTOR INTRACELLULAR-BINDING PROTEIN"/>
    <property type="match status" value="1"/>
</dbReference>
<organism evidence="1 2">
    <name type="scientific">Artemia franciscana</name>
    <name type="common">Brine shrimp</name>
    <name type="synonym">Artemia sanfranciscana</name>
    <dbReference type="NCBI Taxonomy" id="6661"/>
    <lineage>
        <taxon>Eukaryota</taxon>
        <taxon>Metazoa</taxon>
        <taxon>Ecdysozoa</taxon>
        <taxon>Arthropoda</taxon>
        <taxon>Crustacea</taxon>
        <taxon>Branchiopoda</taxon>
        <taxon>Anostraca</taxon>
        <taxon>Artemiidae</taxon>
        <taxon>Artemia</taxon>
    </lineage>
</organism>
<reference evidence="1" key="1">
    <citation type="submission" date="2023-07" db="EMBL/GenBank/DDBJ databases">
        <title>Chromosome-level genome assembly of Artemia franciscana.</title>
        <authorList>
            <person name="Jo E."/>
        </authorList>
    </citation>
    <scope>NUCLEOTIDE SEQUENCE</scope>
    <source>
        <tissue evidence="1">Whole body</tissue>
    </source>
</reference>
<protein>
    <recommendedName>
        <fullName evidence="3">Acidic fibroblast growth factor intracellular-binding protein</fullName>
    </recommendedName>
</protein>
<sequence length="369" mass="43337">MTELDVFVGSTFVMDEEIFQLWVDGHSVETATHILFRRLKDFSPDYSKEVVLSYVLGQYRTYEMLEKLLWTPKKLVTQWAYQMTEQTKQCLIHKYYDLNLPVVREILNKKYSSRSRKDLDEISEKTNVNLKSCRRQFDNLRRIQKCVEELPGNTSDNIKNHFLLSDILANIYAAITFISVNRLEVSKRRLQCVSSQVLFNCAQGLMKHWGAGEMSKDASEKNRMEILEKEADSDIDLDRDFLADVCEIKLITEREKEFRTSVCAKVHKIIPEKPYQEIESSFKIFFKSSVSISSGLHRSREIKSFFVDLTEKIIEPLKQAKWSKKDFLIFIETYDDIGAHIVSRLDSRICETWKRYNKGIMLCLGFMYL</sequence>
<name>A0AA88HN92_ARTSF</name>
<dbReference type="GO" id="GO:0005634">
    <property type="term" value="C:nucleus"/>
    <property type="evidence" value="ECO:0007669"/>
    <property type="project" value="TreeGrafter"/>
</dbReference>